<keyword evidence="1 3" id="KW-0560">Oxidoreductase</keyword>
<name>A0ABW4QBX5_9MICC</name>
<dbReference type="SUPFAM" id="SSF47203">
    <property type="entry name" value="Acyl-CoA dehydrogenase C-terminal domain-like"/>
    <property type="match status" value="1"/>
</dbReference>
<dbReference type="Pfam" id="PF08028">
    <property type="entry name" value="Acyl-CoA_dh_2"/>
    <property type="match status" value="1"/>
</dbReference>
<reference evidence="4" key="1">
    <citation type="journal article" date="2019" name="Int. J. Syst. Evol. Microbiol.">
        <title>The Global Catalogue of Microorganisms (GCM) 10K type strain sequencing project: providing services to taxonomists for standard genome sequencing and annotation.</title>
        <authorList>
            <consortium name="The Broad Institute Genomics Platform"/>
            <consortium name="The Broad Institute Genome Sequencing Center for Infectious Disease"/>
            <person name="Wu L."/>
            <person name="Ma J."/>
        </authorList>
    </citation>
    <scope>NUCLEOTIDE SEQUENCE [LARGE SCALE GENOMIC DNA]</scope>
    <source>
        <strain evidence="4">JCM 11496</strain>
    </source>
</reference>
<dbReference type="Gene3D" id="1.20.140.10">
    <property type="entry name" value="Butyryl-CoA Dehydrogenase, subunit A, domain 3"/>
    <property type="match status" value="1"/>
</dbReference>
<evidence type="ECO:0000259" key="2">
    <source>
        <dbReference type="Pfam" id="PF08028"/>
    </source>
</evidence>
<keyword evidence="4" id="KW-1185">Reference proteome</keyword>
<gene>
    <name evidence="3" type="ORF">ACFSFX_16885</name>
</gene>
<dbReference type="Proteomes" id="UP001597307">
    <property type="component" value="Unassembled WGS sequence"/>
</dbReference>
<dbReference type="RefSeq" id="WP_343881851.1">
    <property type="nucleotide sequence ID" value="NZ_BAAAIJ010000059.1"/>
</dbReference>
<feature type="domain" description="Acyl-CoA dehydrogenase C-terminal" evidence="2">
    <location>
        <begin position="242"/>
        <end position="365"/>
    </location>
</feature>
<comment type="caution">
    <text evidence="3">The sequence shown here is derived from an EMBL/GenBank/DDBJ whole genome shotgun (WGS) entry which is preliminary data.</text>
</comment>
<evidence type="ECO:0000313" key="4">
    <source>
        <dbReference type="Proteomes" id="UP001597307"/>
    </source>
</evidence>
<dbReference type="InterPro" id="IPR036250">
    <property type="entry name" value="AcylCo_DH-like_C"/>
</dbReference>
<evidence type="ECO:0000256" key="1">
    <source>
        <dbReference type="ARBA" id="ARBA00023002"/>
    </source>
</evidence>
<accession>A0ABW4QBX5</accession>
<dbReference type="PIRSF" id="PIRSF016578">
    <property type="entry name" value="HsaA"/>
    <property type="match status" value="1"/>
</dbReference>
<protein>
    <submittedName>
        <fullName evidence="3">Acyl-CoA dehydrogenase family protein</fullName>
        <ecNumber evidence="3">1.-.-.-</ecNumber>
    </submittedName>
</protein>
<dbReference type="GO" id="GO:0016491">
    <property type="term" value="F:oxidoreductase activity"/>
    <property type="evidence" value="ECO:0007669"/>
    <property type="project" value="UniProtKB-KW"/>
</dbReference>
<dbReference type="InterPro" id="IPR009100">
    <property type="entry name" value="AcylCoA_DH/oxidase_NM_dom_sf"/>
</dbReference>
<dbReference type="SUPFAM" id="SSF56645">
    <property type="entry name" value="Acyl-CoA dehydrogenase NM domain-like"/>
    <property type="match status" value="1"/>
</dbReference>
<proteinExistence type="predicted"/>
<organism evidence="3 4">
    <name type="scientific">Arthrobacter flavus</name>
    <dbReference type="NCBI Taxonomy" id="95172"/>
    <lineage>
        <taxon>Bacteria</taxon>
        <taxon>Bacillati</taxon>
        <taxon>Actinomycetota</taxon>
        <taxon>Actinomycetes</taxon>
        <taxon>Micrococcales</taxon>
        <taxon>Micrococcaceae</taxon>
        <taxon>Arthrobacter</taxon>
    </lineage>
</organism>
<dbReference type="InterPro" id="IPR046373">
    <property type="entry name" value="Acyl-CoA_Oxase/DH_mid-dom_sf"/>
</dbReference>
<evidence type="ECO:0000313" key="3">
    <source>
        <dbReference type="EMBL" id="MFD1848261.1"/>
    </source>
</evidence>
<dbReference type="PANTHER" id="PTHR43884:SF25">
    <property type="entry name" value="ACYL-COA DEHYDROGENASE YDBM-RELATED"/>
    <property type="match status" value="1"/>
</dbReference>
<dbReference type="EC" id="1.-.-.-" evidence="3"/>
<dbReference type="Gene3D" id="1.10.540.10">
    <property type="entry name" value="Acyl-CoA dehydrogenase/oxidase, N-terminal domain"/>
    <property type="match status" value="1"/>
</dbReference>
<dbReference type="InterPro" id="IPR013107">
    <property type="entry name" value="Acyl-CoA_DH_C"/>
</dbReference>
<dbReference type="PANTHER" id="PTHR43884">
    <property type="entry name" value="ACYL-COA DEHYDROGENASE"/>
    <property type="match status" value="1"/>
</dbReference>
<sequence>MDTPEDILPDRLLDTFRERAAGYDARNEFFHADLADLTAIGYLALMTPVADGGRGLGVAAVAACQRRLASAAPATALAINMHLVWTGVALMLQRLGDYSLGFVLQEAAQGELYAFGLSEPGNDAVLFDSLTTATPQADGGYSFTGTKIFTSLAPAWTRLGIFGKVTASDGTEELVHGIVTRGTAGVHTVEDWNTMGMRASQSHTTRLDDVVVPAERIFRHLPVGPNADPLVFAIFGVFETLLSAVYTGIGDRSLTLAIDSVRQRTTGRDGVARSQTPEVRWQIADAAMAIDSLDAQLRSVARDLDAGADHGSQWFAKLVGLKLRATTVARQVNDVAMHLSGGRGYQAASEIGRLHRDVLAGQYHPSSSESAHRTVATAWLGPLEDS</sequence>
<dbReference type="EMBL" id="JBHUGA010000067">
    <property type="protein sequence ID" value="MFD1848261.1"/>
    <property type="molecule type" value="Genomic_DNA"/>
</dbReference>
<dbReference type="Gene3D" id="2.40.110.10">
    <property type="entry name" value="Butyryl-CoA Dehydrogenase, subunit A, domain 2"/>
    <property type="match status" value="1"/>
</dbReference>
<dbReference type="InterPro" id="IPR037069">
    <property type="entry name" value="AcylCoA_DH/ox_N_sf"/>
</dbReference>
<dbReference type="CDD" id="cd00567">
    <property type="entry name" value="ACAD"/>
    <property type="match status" value="1"/>
</dbReference>